<dbReference type="Proteomes" id="UP001200034">
    <property type="component" value="Unassembled WGS sequence"/>
</dbReference>
<reference evidence="1" key="1">
    <citation type="journal article" date="2021" name="Mol. Ecol. Resour.">
        <title>Phylogenomic analyses of the genus Drosophila reveals genomic signals of climate adaptation.</title>
        <authorList>
            <person name="Li F."/>
            <person name="Rane R.V."/>
            <person name="Luria V."/>
            <person name="Xiong Z."/>
            <person name="Chen J."/>
            <person name="Li Z."/>
            <person name="Catullo R.A."/>
            <person name="Griffin P.C."/>
            <person name="Schiffer M."/>
            <person name="Pearce S."/>
            <person name="Lee S.F."/>
            <person name="McElroy K."/>
            <person name="Stocker A."/>
            <person name="Shirriffs J."/>
            <person name="Cockerell F."/>
            <person name="Coppin C."/>
            <person name="Sgro C.M."/>
            <person name="Karger A."/>
            <person name="Cain J.W."/>
            <person name="Weber J.A."/>
            <person name="Santpere G."/>
            <person name="Kirschner M.W."/>
            <person name="Hoffmann A.A."/>
            <person name="Oakeshott J.G."/>
            <person name="Zhang G."/>
        </authorList>
    </citation>
    <scope>NUCLEOTIDE SEQUENCE</scope>
    <source>
        <strain evidence="1">BGI-SZ-2011g</strain>
    </source>
</reference>
<evidence type="ECO:0000313" key="2">
    <source>
        <dbReference type="Proteomes" id="UP001200034"/>
    </source>
</evidence>
<dbReference type="EMBL" id="JAJJHW010003774">
    <property type="protein sequence ID" value="KAH8355512.1"/>
    <property type="molecule type" value="Genomic_DNA"/>
</dbReference>
<protein>
    <submittedName>
        <fullName evidence="1">Uncharacterized protein</fullName>
    </submittedName>
</protein>
<name>A0AAD4JTH9_9MUSC</name>
<evidence type="ECO:0000313" key="1">
    <source>
        <dbReference type="EMBL" id="KAH8355512.1"/>
    </source>
</evidence>
<feature type="non-terminal residue" evidence="1">
    <location>
        <position position="96"/>
    </location>
</feature>
<proteinExistence type="predicted"/>
<gene>
    <name evidence="1" type="ORF">KR093_010076</name>
</gene>
<organism evidence="1 2">
    <name type="scientific">Drosophila rubida</name>
    <dbReference type="NCBI Taxonomy" id="30044"/>
    <lineage>
        <taxon>Eukaryota</taxon>
        <taxon>Metazoa</taxon>
        <taxon>Ecdysozoa</taxon>
        <taxon>Arthropoda</taxon>
        <taxon>Hexapoda</taxon>
        <taxon>Insecta</taxon>
        <taxon>Pterygota</taxon>
        <taxon>Neoptera</taxon>
        <taxon>Endopterygota</taxon>
        <taxon>Diptera</taxon>
        <taxon>Brachycera</taxon>
        <taxon>Muscomorpha</taxon>
        <taxon>Ephydroidea</taxon>
        <taxon>Drosophilidae</taxon>
        <taxon>Drosophila</taxon>
    </lineage>
</organism>
<sequence>WGSRLINPKGSELYKCIRIKDITTLSTGKPTYWPTDSQKIPDLIDFVVFSGIPQSHMRVMESFDLNSDHSPIIGTYSIIAHVLEKSYKVITASTDI</sequence>
<dbReference type="Gene3D" id="3.60.10.10">
    <property type="entry name" value="Endonuclease/exonuclease/phosphatase"/>
    <property type="match status" value="1"/>
</dbReference>
<feature type="non-terminal residue" evidence="1">
    <location>
        <position position="1"/>
    </location>
</feature>
<dbReference type="SUPFAM" id="SSF56219">
    <property type="entry name" value="DNase I-like"/>
    <property type="match status" value="1"/>
</dbReference>
<dbReference type="AlphaFoldDB" id="A0AAD4JTH9"/>
<dbReference type="InterPro" id="IPR036691">
    <property type="entry name" value="Endo/exonu/phosph_ase_sf"/>
</dbReference>
<accession>A0AAD4JTH9</accession>
<keyword evidence="2" id="KW-1185">Reference proteome</keyword>
<comment type="caution">
    <text evidence="1">The sequence shown here is derived from an EMBL/GenBank/DDBJ whole genome shotgun (WGS) entry which is preliminary data.</text>
</comment>